<proteinExistence type="predicted"/>
<dbReference type="GO" id="GO:0003677">
    <property type="term" value="F:DNA binding"/>
    <property type="evidence" value="ECO:0007669"/>
    <property type="project" value="UniProtKB-KW"/>
</dbReference>
<dbReference type="SMART" id="SM00530">
    <property type="entry name" value="HTH_XRE"/>
    <property type="match status" value="1"/>
</dbReference>
<feature type="transmembrane region" description="Helical" evidence="1">
    <location>
        <begin position="95"/>
        <end position="114"/>
    </location>
</feature>
<protein>
    <submittedName>
        <fullName evidence="3">DNA-binding transcriptional regulator, XRE-family HTH domain</fullName>
    </submittedName>
</protein>
<dbReference type="RefSeq" id="WP_079726446.1">
    <property type="nucleotide sequence ID" value="NZ_FUZP01000001.1"/>
</dbReference>
<dbReference type="AlphaFoldDB" id="A0A1T5IBS4"/>
<evidence type="ECO:0000256" key="1">
    <source>
        <dbReference type="SAM" id="Phobius"/>
    </source>
</evidence>
<keyword evidence="4" id="KW-1185">Reference proteome</keyword>
<dbReference type="InterPro" id="IPR001387">
    <property type="entry name" value="Cro/C1-type_HTH"/>
</dbReference>
<organism evidence="3 4">
    <name type="scientific">Okibacterium fritillariae</name>
    <dbReference type="NCBI Taxonomy" id="123320"/>
    <lineage>
        <taxon>Bacteria</taxon>
        <taxon>Bacillati</taxon>
        <taxon>Actinomycetota</taxon>
        <taxon>Actinomycetes</taxon>
        <taxon>Micrococcales</taxon>
        <taxon>Microbacteriaceae</taxon>
        <taxon>Okibacterium</taxon>
    </lineage>
</organism>
<reference evidence="3 4" key="1">
    <citation type="submission" date="2017-02" db="EMBL/GenBank/DDBJ databases">
        <authorList>
            <person name="Peterson S.W."/>
        </authorList>
    </citation>
    <scope>NUCLEOTIDE SEQUENCE [LARGE SCALE GENOMIC DNA]</scope>
    <source>
        <strain evidence="3 4">VKM Ac-2059</strain>
    </source>
</reference>
<name>A0A1T5IBS4_9MICO</name>
<dbReference type="Proteomes" id="UP000190857">
    <property type="component" value="Unassembled WGS sequence"/>
</dbReference>
<dbReference type="Gene3D" id="1.10.260.40">
    <property type="entry name" value="lambda repressor-like DNA-binding domains"/>
    <property type="match status" value="1"/>
</dbReference>
<dbReference type="STRING" id="123320.SAMN06309945_0204"/>
<dbReference type="OrthoDB" id="513181at2"/>
<keyword evidence="1" id="KW-1133">Transmembrane helix</keyword>
<keyword evidence="1" id="KW-0812">Transmembrane</keyword>
<dbReference type="EMBL" id="FUZP01000001">
    <property type="protein sequence ID" value="SKC36493.1"/>
    <property type="molecule type" value="Genomic_DNA"/>
</dbReference>
<keyword evidence="1" id="KW-0472">Membrane</keyword>
<dbReference type="Pfam" id="PF01381">
    <property type="entry name" value="HTH_3"/>
    <property type="match status" value="1"/>
</dbReference>
<accession>A0A1T5IBS4</accession>
<dbReference type="CDD" id="cd00093">
    <property type="entry name" value="HTH_XRE"/>
    <property type="match status" value="1"/>
</dbReference>
<feature type="transmembrane region" description="Helical" evidence="1">
    <location>
        <begin position="120"/>
        <end position="144"/>
    </location>
</feature>
<evidence type="ECO:0000259" key="2">
    <source>
        <dbReference type="PROSITE" id="PS50943"/>
    </source>
</evidence>
<keyword evidence="3" id="KW-0238">DNA-binding</keyword>
<dbReference type="PROSITE" id="PS50943">
    <property type="entry name" value="HTH_CROC1"/>
    <property type="match status" value="1"/>
</dbReference>
<evidence type="ECO:0000313" key="4">
    <source>
        <dbReference type="Proteomes" id="UP000190857"/>
    </source>
</evidence>
<gene>
    <name evidence="3" type="ORF">SAMN06309945_0204</name>
</gene>
<dbReference type="SUPFAM" id="SSF47413">
    <property type="entry name" value="lambda repressor-like DNA-binding domains"/>
    <property type="match status" value="1"/>
</dbReference>
<feature type="domain" description="HTH cro/C1-type" evidence="2">
    <location>
        <begin position="6"/>
        <end position="59"/>
    </location>
</feature>
<evidence type="ECO:0000313" key="3">
    <source>
        <dbReference type="EMBL" id="SKC36493.1"/>
    </source>
</evidence>
<dbReference type="InterPro" id="IPR010982">
    <property type="entry name" value="Lambda_DNA-bd_dom_sf"/>
</dbReference>
<sequence length="161" mass="17993">MNETRIVELRKARGWTQEKLAEMSSVTVRTIQRLEAGSDASLETLTLLARALQVPVRDLFADIQDATLDDAVTNLDRRTALQQERRRTITKGLESLYYGVGALLTLGVLAAIATDLWPNIALLIVPGYWVGGWLLSIFLLFVVVGPRLDRKYPLSIQRATE</sequence>